<dbReference type="SUPFAM" id="SSF55120">
    <property type="entry name" value="Pseudouridine synthase"/>
    <property type="match status" value="1"/>
</dbReference>
<evidence type="ECO:0000313" key="6">
    <source>
        <dbReference type="EMBL" id="HEV08997.1"/>
    </source>
</evidence>
<dbReference type="NCBIfam" id="TIGR00093">
    <property type="entry name" value="pseudouridine synthase"/>
    <property type="match status" value="1"/>
</dbReference>
<dbReference type="PROSITE" id="PS01149">
    <property type="entry name" value="PSI_RSU"/>
    <property type="match status" value="1"/>
</dbReference>
<organism evidence="6">
    <name type="scientific">Sulfurihydrogenibium azorense</name>
    <dbReference type="NCBI Taxonomy" id="309806"/>
    <lineage>
        <taxon>Bacteria</taxon>
        <taxon>Pseudomonadati</taxon>
        <taxon>Aquificota</taxon>
        <taxon>Aquificia</taxon>
        <taxon>Aquificales</taxon>
        <taxon>Hydrogenothermaceae</taxon>
        <taxon>Sulfurihydrogenibium</taxon>
    </lineage>
</organism>
<dbReference type="Pfam" id="PF00849">
    <property type="entry name" value="PseudoU_synth_2"/>
    <property type="match status" value="1"/>
</dbReference>
<dbReference type="InterPro" id="IPR018496">
    <property type="entry name" value="PsdUridine_synth_RsuA/RluB_CS"/>
</dbReference>
<sequence length="245" mass="28314">MVRLNKFIAQSGYCSRRKADQLILEGKVKVNGQTVKDLGIKIDPEKDTVEVDGQTIKPKENKIYLLIYKPVGYLSALGKDKFGRKTLTDLLQELKIPYKLFPVGRLDYNSEGLLILTNDGDFANKVAHPRNEIKKVYKVQVVGNVTDETLDKMRKGTQLEDGFFKPDDIKILKRNSDSTWLMVEIHSGKKRIIRRFMDSFGHRVKRLIRVKIDGIELGNLKPFQYRYLTSKEVRRILNEERDSAK</sequence>
<dbReference type="EC" id="5.4.99.-" evidence="4"/>
<dbReference type="Gene3D" id="3.30.70.1560">
    <property type="entry name" value="Alpha-L RNA-binding motif"/>
    <property type="match status" value="1"/>
</dbReference>
<dbReference type="InterPro" id="IPR042092">
    <property type="entry name" value="PsdUridine_s_RsuA/RluB/E/F_cat"/>
</dbReference>
<dbReference type="SUPFAM" id="SSF55174">
    <property type="entry name" value="Alpha-L RNA-binding motif"/>
    <property type="match status" value="1"/>
</dbReference>
<evidence type="ECO:0000256" key="4">
    <source>
        <dbReference type="RuleBase" id="RU003887"/>
    </source>
</evidence>
<feature type="domain" description="RNA-binding S4" evidence="5">
    <location>
        <begin position="2"/>
        <end position="61"/>
    </location>
</feature>
<dbReference type="InterPro" id="IPR006145">
    <property type="entry name" value="PsdUridine_synth_RsuA/RluA"/>
</dbReference>
<dbReference type="Proteomes" id="UP000885621">
    <property type="component" value="Unassembled WGS sequence"/>
</dbReference>
<dbReference type="InterPro" id="IPR020094">
    <property type="entry name" value="TruA/RsuA/RluB/E/F_N"/>
</dbReference>
<dbReference type="CDD" id="cd00165">
    <property type="entry name" value="S4"/>
    <property type="match status" value="1"/>
</dbReference>
<evidence type="ECO:0000259" key="5">
    <source>
        <dbReference type="SMART" id="SM00363"/>
    </source>
</evidence>
<dbReference type="GO" id="GO:0003723">
    <property type="term" value="F:RNA binding"/>
    <property type="evidence" value="ECO:0007669"/>
    <property type="project" value="UniProtKB-KW"/>
</dbReference>
<dbReference type="FunFam" id="3.10.290.10:FF:000003">
    <property type="entry name" value="Pseudouridine synthase"/>
    <property type="match status" value="1"/>
</dbReference>
<protein>
    <recommendedName>
        <fullName evidence="4">Pseudouridine synthase</fullName>
        <ecNumber evidence="4">5.4.99.-</ecNumber>
    </recommendedName>
</protein>
<dbReference type="InterPro" id="IPR050343">
    <property type="entry name" value="RsuA_PseudoU_synthase"/>
</dbReference>
<dbReference type="InterPro" id="IPR036986">
    <property type="entry name" value="S4_RNA-bd_sf"/>
</dbReference>
<dbReference type="GO" id="GO:0120159">
    <property type="term" value="F:rRNA pseudouridine synthase activity"/>
    <property type="evidence" value="ECO:0007669"/>
    <property type="project" value="UniProtKB-ARBA"/>
</dbReference>
<dbReference type="InterPro" id="IPR000748">
    <property type="entry name" value="PsdUridine_synth_RsuA/RluB/E/F"/>
</dbReference>
<dbReference type="EMBL" id="DSFC01000066">
    <property type="protein sequence ID" value="HEV08997.1"/>
    <property type="molecule type" value="Genomic_DNA"/>
</dbReference>
<dbReference type="Pfam" id="PF01479">
    <property type="entry name" value="S4"/>
    <property type="match status" value="1"/>
</dbReference>
<dbReference type="CDD" id="cd02870">
    <property type="entry name" value="PseudoU_synth_RsuA_like"/>
    <property type="match status" value="1"/>
</dbReference>
<accession>A0A831YAR7</accession>
<dbReference type="PANTHER" id="PTHR47683:SF2">
    <property type="entry name" value="RNA-BINDING S4 DOMAIN-CONTAINING PROTEIN"/>
    <property type="match status" value="1"/>
</dbReference>
<keyword evidence="2 4" id="KW-0413">Isomerase</keyword>
<name>A0A831YAR7_9AQUI</name>
<dbReference type="PROSITE" id="PS50889">
    <property type="entry name" value="S4"/>
    <property type="match status" value="1"/>
</dbReference>
<dbReference type="PANTHER" id="PTHR47683">
    <property type="entry name" value="PSEUDOURIDINE SYNTHASE FAMILY PROTEIN-RELATED"/>
    <property type="match status" value="1"/>
</dbReference>
<dbReference type="GO" id="GO:0000455">
    <property type="term" value="P:enzyme-directed rRNA pseudouridine synthesis"/>
    <property type="evidence" value="ECO:0007669"/>
    <property type="project" value="UniProtKB-ARBA"/>
</dbReference>
<dbReference type="Gene3D" id="3.30.70.580">
    <property type="entry name" value="Pseudouridine synthase I, catalytic domain, N-terminal subdomain"/>
    <property type="match status" value="1"/>
</dbReference>
<comment type="caution">
    <text evidence="6">The sequence shown here is derived from an EMBL/GenBank/DDBJ whole genome shotgun (WGS) entry which is preliminary data.</text>
</comment>
<proteinExistence type="inferred from homology"/>
<reference evidence="6" key="1">
    <citation type="journal article" date="2020" name="mSystems">
        <title>Genome- and Community-Level Interaction Insights into Carbon Utilization and Element Cycling Functions of Hydrothermarchaeota in Hydrothermal Sediment.</title>
        <authorList>
            <person name="Zhou Z."/>
            <person name="Liu Y."/>
            <person name="Xu W."/>
            <person name="Pan J."/>
            <person name="Luo Z.H."/>
            <person name="Li M."/>
        </authorList>
    </citation>
    <scope>NUCLEOTIDE SEQUENCE [LARGE SCALE GENOMIC DNA]</scope>
    <source>
        <strain evidence="6">SpSt-1257</strain>
    </source>
</reference>
<dbReference type="InterPro" id="IPR002942">
    <property type="entry name" value="S4_RNA-bd"/>
</dbReference>
<comment type="similarity">
    <text evidence="1 4">Belongs to the pseudouridine synthase RsuA family.</text>
</comment>
<dbReference type="SMART" id="SM00363">
    <property type="entry name" value="S4"/>
    <property type="match status" value="1"/>
</dbReference>
<gene>
    <name evidence="6" type="ORF">ENO34_01200</name>
</gene>
<evidence type="ECO:0000256" key="3">
    <source>
        <dbReference type="PROSITE-ProRule" id="PRU00182"/>
    </source>
</evidence>
<keyword evidence="3" id="KW-0694">RNA-binding</keyword>
<evidence type="ECO:0000256" key="1">
    <source>
        <dbReference type="ARBA" id="ARBA00008348"/>
    </source>
</evidence>
<dbReference type="InterPro" id="IPR020103">
    <property type="entry name" value="PsdUridine_synth_cat_dom_sf"/>
</dbReference>
<evidence type="ECO:0000256" key="2">
    <source>
        <dbReference type="ARBA" id="ARBA00023235"/>
    </source>
</evidence>
<dbReference type="AlphaFoldDB" id="A0A831YAR7"/>
<dbReference type="Gene3D" id="3.10.290.10">
    <property type="entry name" value="RNA-binding S4 domain"/>
    <property type="match status" value="1"/>
</dbReference>